<evidence type="ECO:0000259" key="7">
    <source>
        <dbReference type="Pfam" id="PF20239"/>
    </source>
</evidence>
<dbReference type="InterPro" id="IPR013325">
    <property type="entry name" value="RNA_pol_sigma_r2"/>
</dbReference>
<sequence length="420" mass="45647">MDPRRTVEAVWRIESPRLIASLARLVRDVGLAEELAQDAFVLALEQWPRDGVPPNPGGWLMATAKHKAIDRIRRERTRDDKYAQLAVDLAASGAGSAPAPDAAAVEAVEDDLLSLVFVACHPVLPREARVALTLRLLGGLSTDEIARAFLVPSATLGQRISRAKRTLAEAQVPFELPGEDELPARLAAVLEVVYLVFNEGYAASSTEAWVRRDLAEEAMRLGRVLAGLLPREPEVHGLNALMELQASRFGARVGPDGEPILLPDQDRRRWDRMLAARGLAALDRATQLRRPLGPYTVQAAIAACHARAPSFAATDWEAIVALYDALGQLAPSPVIDVNRAVAVLHADGPEAALAALERVREDPRLARYHLLGAVRADVLLRLGRDDDAVEELRRAAALAPTERERRLLLDRAARAAEATG</sequence>
<dbReference type="Pfam" id="PF20239">
    <property type="entry name" value="DUF6596"/>
    <property type="match status" value="1"/>
</dbReference>
<dbReference type="InterPro" id="IPR036388">
    <property type="entry name" value="WH-like_DNA-bd_sf"/>
</dbReference>
<reference evidence="8 9" key="1">
    <citation type="journal article" date="2010" name="Stand. Genomic Sci.">
        <title>Complete genome sequence of Conexibacter woesei type strain (ID131577).</title>
        <authorList>
            <person name="Pukall R."/>
            <person name="Lapidus A."/>
            <person name="Glavina Del Rio T."/>
            <person name="Copeland A."/>
            <person name="Tice H."/>
            <person name="Cheng J.-F."/>
            <person name="Lucas S."/>
            <person name="Chen F."/>
            <person name="Nolan M."/>
            <person name="Bruce D."/>
            <person name="Goodwin L."/>
            <person name="Pitluck S."/>
            <person name="Mavromatis K."/>
            <person name="Ivanova N."/>
            <person name="Ovchinnikova G."/>
            <person name="Pati A."/>
            <person name="Chen A."/>
            <person name="Palaniappan K."/>
            <person name="Land M."/>
            <person name="Hauser L."/>
            <person name="Chang Y.-J."/>
            <person name="Jeffries C.D."/>
            <person name="Chain P."/>
            <person name="Meincke L."/>
            <person name="Sims D."/>
            <person name="Brettin T."/>
            <person name="Detter J.C."/>
            <person name="Rohde M."/>
            <person name="Goeker M."/>
            <person name="Bristow J."/>
            <person name="Eisen J.A."/>
            <person name="Markowitz V."/>
            <person name="Kyrpides N.C."/>
            <person name="Klenk H.-P."/>
            <person name="Hugenholtz P."/>
        </authorList>
    </citation>
    <scope>NUCLEOTIDE SEQUENCE [LARGE SCALE GENOMIC DNA]</scope>
    <source>
        <strain evidence="9">DSM 14684 / CIP 108061 / JCM 11494 / NBRC 100937 / ID131577</strain>
    </source>
</reference>
<comment type="similarity">
    <text evidence="1">Belongs to the sigma-70 factor family. ECF subfamily.</text>
</comment>
<keyword evidence="9" id="KW-1185">Reference proteome</keyword>
<accession>D3F0M1</accession>
<dbReference type="Pfam" id="PF04542">
    <property type="entry name" value="Sigma70_r2"/>
    <property type="match status" value="1"/>
</dbReference>
<dbReference type="InterPro" id="IPR011990">
    <property type="entry name" value="TPR-like_helical_dom_sf"/>
</dbReference>
<keyword evidence="2" id="KW-0805">Transcription regulation</keyword>
<name>D3F0M1_CONWI</name>
<proteinExistence type="inferred from homology"/>
<dbReference type="GO" id="GO:0016987">
    <property type="term" value="F:sigma factor activity"/>
    <property type="evidence" value="ECO:0007669"/>
    <property type="project" value="UniProtKB-KW"/>
</dbReference>
<dbReference type="GO" id="GO:0006352">
    <property type="term" value="P:DNA-templated transcription initiation"/>
    <property type="evidence" value="ECO:0007669"/>
    <property type="project" value="InterPro"/>
</dbReference>
<dbReference type="SUPFAM" id="SSF88659">
    <property type="entry name" value="Sigma3 and sigma4 domains of RNA polymerase sigma factors"/>
    <property type="match status" value="1"/>
</dbReference>
<dbReference type="Gene3D" id="1.10.1740.10">
    <property type="match status" value="1"/>
</dbReference>
<dbReference type="KEGG" id="cwo:Cwoe_5550"/>
<evidence type="ECO:0000259" key="6">
    <source>
        <dbReference type="Pfam" id="PF08281"/>
    </source>
</evidence>
<dbReference type="InterPro" id="IPR013324">
    <property type="entry name" value="RNA_pol_sigma_r3/r4-like"/>
</dbReference>
<protein>
    <submittedName>
        <fullName evidence="8">Putative RNA polymerase, sigma-24 subunit, ECF subfamily</fullName>
    </submittedName>
</protein>
<evidence type="ECO:0000256" key="4">
    <source>
        <dbReference type="ARBA" id="ARBA00023163"/>
    </source>
</evidence>
<dbReference type="SUPFAM" id="SSF88946">
    <property type="entry name" value="Sigma2 domain of RNA polymerase sigma factors"/>
    <property type="match status" value="1"/>
</dbReference>
<dbReference type="Gene3D" id="1.10.10.10">
    <property type="entry name" value="Winged helix-like DNA-binding domain superfamily/Winged helix DNA-binding domain"/>
    <property type="match status" value="1"/>
</dbReference>
<dbReference type="InterPro" id="IPR013249">
    <property type="entry name" value="RNA_pol_sigma70_r4_t2"/>
</dbReference>
<evidence type="ECO:0000256" key="1">
    <source>
        <dbReference type="ARBA" id="ARBA00010641"/>
    </source>
</evidence>
<dbReference type="InterPro" id="IPR046531">
    <property type="entry name" value="DUF6596"/>
</dbReference>
<dbReference type="InterPro" id="IPR007627">
    <property type="entry name" value="RNA_pol_sigma70_r2"/>
</dbReference>
<feature type="domain" description="DUF6596" evidence="7">
    <location>
        <begin position="185"/>
        <end position="285"/>
    </location>
</feature>
<dbReference type="Pfam" id="PF08281">
    <property type="entry name" value="Sigma70_r4_2"/>
    <property type="match status" value="1"/>
</dbReference>
<feature type="domain" description="RNA polymerase sigma-70 region 2" evidence="5">
    <location>
        <begin position="15"/>
        <end position="76"/>
    </location>
</feature>
<dbReference type="PANTHER" id="PTHR47756:SF2">
    <property type="entry name" value="BLL6612 PROTEIN"/>
    <property type="match status" value="1"/>
</dbReference>
<dbReference type="RefSeq" id="WP_012937006.1">
    <property type="nucleotide sequence ID" value="NC_013739.1"/>
</dbReference>
<evidence type="ECO:0000256" key="3">
    <source>
        <dbReference type="ARBA" id="ARBA00023082"/>
    </source>
</evidence>
<feature type="domain" description="RNA polymerase sigma factor 70 region 4 type 2" evidence="6">
    <location>
        <begin position="118"/>
        <end position="167"/>
    </location>
</feature>
<evidence type="ECO:0000313" key="9">
    <source>
        <dbReference type="Proteomes" id="UP000008229"/>
    </source>
</evidence>
<keyword evidence="4" id="KW-0804">Transcription</keyword>
<dbReference type="OrthoDB" id="9780299at2"/>
<dbReference type="EMBL" id="CP001854">
    <property type="protein sequence ID" value="ADB53955.1"/>
    <property type="molecule type" value="Genomic_DNA"/>
</dbReference>
<evidence type="ECO:0000313" key="8">
    <source>
        <dbReference type="EMBL" id="ADB53955.1"/>
    </source>
</evidence>
<reference evidence="9" key="2">
    <citation type="submission" date="2010-01" db="EMBL/GenBank/DDBJ databases">
        <title>The complete genome of Conexibacter woesei DSM 14684.</title>
        <authorList>
            <consortium name="US DOE Joint Genome Institute (JGI-PGF)"/>
            <person name="Lucas S."/>
            <person name="Copeland A."/>
            <person name="Lapidus A."/>
            <person name="Glavina del Rio T."/>
            <person name="Dalin E."/>
            <person name="Tice H."/>
            <person name="Bruce D."/>
            <person name="Goodwin L."/>
            <person name="Pitluck S."/>
            <person name="Kyrpides N."/>
            <person name="Mavromatis K."/>
            <person name="Ivanova N."/>
            <person name="Mikhailova N."/>
            <person name="Chertkov O."/>
            <person name="Brettin T."/>
            <person name="Detter J.C."/>
            <person name="Han C."/>
            <person name="Larimer F."/>
            <person name="Land M."/>
            <person name="Hauser L."/>
            <person name="Markowitz V."/>
            <person name="Cheng J.-F."/>
            <person name="Hugenholtz P."/>
            <person name="Woyke T."/>
            <person name="Wu D."/>
            <person name="Pukall R."/>
            <person name="Steenblock K."/>
            <person name="Schneider S."/>
            <person name="Klenk H.-P."/>
            <person name="Eisen J.A."/>
        </authorList>
    </citation>
    <scope>NUCLEOTIDE SEQUENCE [LARGE SCALE GENOMIC DNA]</scope>
    <source>
        <strain evidence="9">DSM 14684 / CIP 108061 / JCM 11494 / NBRC 100937 / ID131577</strain>
    </source>
</reference>
<gene>
    <name evidence="8" type="ordered locus">Cwoe_5550</name>
</gene>
<evidence type="ECO:0000259" key="5">
    <source>
        <dbReference type="Pfam" id="PF04542"/>
    </source>
</evidence>
<dbReference type="STRING" id="469383.Cwoe_5550"/>
<dbReference type="HOGENOM" id="CLU_035311_1_0_11"/>
<dbReference type="eggNOG" id="COG4941">
    <property type="taxonomic scope" value="Bacteria"/>
</dbReference>
<dbReference type="SUPFAM" id="SSF48452">
    <property type="entry name" value="TPR-like"/>
    <property type="match status" value="1"/>
</dbReference>
<dbReference type="GO" id="GO:0003677">
    <property type="term" value="F:DNA binding"/>
    <property type="evidence" value="ECO:0007669"/>
    <property type="project" value="InterPro"/>
</dbReference>
<organism evidence="8 9">
    <name type="scientific">Conexibacter woesei (strain DSM 14684 / CCUG 47730 / CIP 108061 / JCM 11494 / NBRC 100937 / ID131577)</name>
    <dbReference type="NCBI Taxonomy" id="469383"/>
    <lineage>
        <taxon>Bacteria</taxon>
        <taxon>Bacillati</taxon>
        <taxon>Actinomycetota</taxon>
        <taxon>Thermoleophilia</taxon>
        <taxon>Solirubrobacterales</taxon>
        <taxon>Conexibacteraceae</taxon>
        <taxon>Conexibacter</taxon>
    </lineage>
</organism>
<dbReference type="AlphaFoldDB" id="D3F0M1"/>
<dbReference type="PANTHER" id="PTHR47756">
    <property type="entry name" value="BLL6612 PROTEIN-RELATED"/>
    <property type="match status" value="1"/>
</dbReference>
<evidence type="ECO:0000256" key="2">
    <source>
        <dbReference type="ARBA" id="ARBA00023015"/>
    </source>
</evidence>
<dbReference type="Proteomes" id="UP000008229">
    <property type="component" value="Chromosome"/>
</dbReference>
<keyword evidence="3" id="KW-0731">Sigma factor</keyword>
<dbReference type="Gene3D" id="1.25.40.10">
    <property type="entry name" value="Tetratricopeptide repeat domain"/>
    <property type="match status" value="1"/>
</dbReference>